<sequence length="1407" mass="159998">MANHQLLTSSATSSLKTYDVFLSFRGEDTRINFTSHLHDALIQKKIETYIDYRLEKGDEISQALLRAIEESLVSVVIFSQDYASSKWCLDEISKIMECKKDDGQVVVPVFYQIDPSHVRKQMGAYEEAFTKHEADEKISCEKLQKWRAALTQAANLAGWDSRTYRNESEFIKAIVTDVLKKLNLKLPIELKGLVGIEENYVEVESLLKIGSREVLMIGIWGMGGIGKTTLATALHVNLYSEFEGHCFLANVREQSEKYGLDALRNKLFSELLEEENLRVNVPKIQFQFVARRLRRKKVFIVLDDVATSEQLEDLIDDYDCLGEGSRVIVTTRDKHIFSLVDGIHEVKELNNHNSLQLFCLNAFREKHPKNGYEELSKNVIAYCKGNPLALKVLGARLRSRTREIWKCELRKLQKIPNVKICNVLRLSFDDLDHTEQDIFLDIACFFKGEYRDHVTSILEACDLFPDAGIEVLLDKSLISISKKLTIEMHDLIQEMGWNIVHQESKDPGRRSRLWDPEEVFDVLKYDRGSETIEGIILDMSKIEDLYLSLNSFTKMTNIRFIKFYYGNWSGKCKIYLPNGLKSLSNKLRYLQWHGYCLESLPSTFCAKSLVELSMPYSNLGKLWEGVQNLVNLKEIDLRFCNNLVEVPDLSMATNLEELSLAQCKSLHQVHPSILSLDKLQDLDLEGCTEIESLQTNNHLKSLRNIRLSNCSSLKEFSVSSENLERLWLDGTSIQELPSSIWRSEKLMLIDLNGCDYLNSVENKVSYAFEGSLNSLVLSRCKQLNAWNLCSILDSLPSLTLLRLENCENLQALPDNIGLLSSLERLILSGSNVEILSPNIKNLVMLKELKLDNCRKLVSLPKLPQSLQVLSAVNCISLVTDFTQLQLSFSLKHALGDRPASVFLPGDQVPDGFSFQSKEASVTIPYVPLFGLCGFIFCLILSQSLPDGKYGYVVCHFSKHSKRIGGRGAFLGDQNLILDHVFVWYYDIRAGGNGSLHRRIQKSEVWDPYNILFEFFLDYGIEDLSTKGIKGCGVYPIYATEQKGLEHEFKGGLDIVELESNDSKGVDDSQPIANGFRVEGSNHNHEEDQNKKLQQVMDQTIKSGDDCKTVLPSLTEEDSYISSTPKNQINSLNNISASNINYQTIEVLEEKDLTNNEVDKYCESVMLEKAQTLVNIDNLHQPEWDPIAELESMLCESSTIILETKDEGPNVAATLEELEILLDTSLEVIFSNNEVKQKFHNVLKQLGKFEDHVLVKLHPLIYKLKTFIEGHEGFMASQKTIHDYDQLLQSRSLLSKQLESAKAQRDQINSKISRGKIQFENITSEIVELEQKLSVLVKAREKLKRSLDHCDVESCQLKTEVAQWVPQCKTIVAALKKSETSYKVALTNKKKVEDDWADIKKTFVANKI</sequence>
<dbReference type="InterPro" id="IPR002182">
    <property type="entry name" value="NB-ARC"/>
</dbReference>
<dbReference type="GO" id="GO:0043531">
    <property type="term" value="F:ADP binding"/>
    <property type="evidence" value="ECO:0007669"/>
    <property type="project" value="InterPro"/>
</dbReference>
<evidence type="ECO:0000256" key="4">
    <source>
        <dbReference type="SAM" id="Coils"/>
    </source>
</evidence>
<dbReference type="InterPro" id="IPR027417">
    <property type="entry name" value="P-loop_NTPase"/>
</dbReference>
<dbReference type="InterPro" id="IPR011713">
    <property type="entry name" value="Leu-rich_rpt_3"/>
</dbReference>
<comment type="caution">
    <text evidence="6">The sequence shown here is derived from an EMBL/GenBank/DDBJ whole genome shotgun (WGS) entry which is preliminary data.</text>
</comment>
<keyword evidence="3" id="KW-0520">NAD</keyword>
<keyword evidence="4" id="KW-0175">Coiled coil</keyword>
<reference evidence="6 7" key="1">
    <citation type="submission" date="2024-01" db="EMBL/GenBank/DDBJ databases">
        <title>The genomes of 5 underutilized Papilionoideae crops provide insights into root nodulation and disease resistance.</title>
        <authorList>
            <person name="Yuan L."/>
        </authorList>
    </citation>
    <scope>NUCLEOTIDE SEQUENCE [LARGE SCALE GENOMIC DNA]</scope>
    <source>
        <strain evidence="6">LY-2023</strain>
        <tissue evidence="6">Leaf</tissue>
    </source>
</reference>
<proteinExistence type="predicted"/>
<dbReference type="InterPro" id="IPR000157">
    <property type="entry name" value="TIR_dom"/>
</dbReference>
<dbReference type="PROSITE" id="PS50104">
    <property type="entry name" value="TIR"/>
    <property type="match status" value="1"/>
</dbReference>
<organism evidence="6 7">
    <name type="scientific">Clitoria ternatea</name>
    <name type="common">Butterfly pea</name>
    <dbReference type="NCBI Taxonomy" id="43366"/>
    <lineage>
        <taxon>Eukaryota</taxon>
        <taxon>Viridiplantae</taxon>
        <taxon>Streptophyta</taxon>
        <taxon>Embryophyta</taxon>
        <taxon>Tracheophyta</taxon>
        <taxon>Spermatophyta</taxon>
        <taxon>Magnoliopsida</taxon>
        <taxon>eudicotyledons</taxon>
        <taxon>Gunneridae</taxon>
        <taxon>Pentapetalae</taxon>
        <taxon>rosids</taxon>
        <taxon>fabids</taxon>
        <taxon>Fabales</taxon>
        <taxon>Fabaceae</taxon>
        <taxon>Papilionoideae</taxon>
        <taxon>50 kb inversion clade</taxon>
        <taxon>NPAAA clade</taxon>
        <taxon>indigoferoid/millettioid clade</taxon>
        <taxon>Phaseoleae</taxon>
        <taxon>Clitoria</taxon>
    </lineage>
</organism>
<feature type="coiled-coil region" evidence="4">
    <location>
        <begin position="1283"/>
        <end position="1345"/>
    </location>
</feature>
<dbReference type="SMART" id="SM00382">
    <property type="entry name" value="AAA"/>
    <property type="match status" value="1"/>
</dbReference>
<dbReference type="PANTHER" id="PTHR11017:SF243">
    <property type="entry name" value="ADP-RIBOSYL CYCLASE_CYCLIC ADP-RIBOSE HYDROLASE"/>
    <property type="match status" value="1"/>
</dbReference>
<keyword evidence="7" id="KW-1185">Reference proteome</keyword>
<dbReference type="InterPro" id="IPR035897">
    <property type="entry name" value="Toll_tir_struct_dom_sf"/>
</dbReference>
<dbReference type="Gene3D" id="3.80.10.10">
    <property type="entry name" value="Ribonuclease Inhibitor"/>
    <property type="match status" value="2"/>
</dbReference>
<dbReference type="Gene3D" id="1.10.8.430">
    <property type="entry name" value="Helical domain of apoptotic protease-activating factors"/>
    <property type="match status" value="1"/>
</dbReference>
<dbReference type="InterPro" id="IPR044974">
    <property type="entry name" value="Disease_R_plants"/>
</dbReference>
<evidence type="ECO:0000313" key="6">
    <source>
        <dbReference type="EMBL" id="KAK7286565.1"/>
    </source>
</evidence>
<dbReference type="InterPro" id="IPR032675">
    <property type="entry name" value="LRR_dom_sf"/>
</dbReference>
<dbReference type="InterPro" id="IPR003593">
    <property type="entry name" value="AAA+_ATPase"/>
</dbReference>
<dbReference type="InterPro" id="IPR058192">
    <property type="entry name" value="WHD_ROQ1-like"/>
</dbReference>
<evidence type="ECO:0000256" key="1">
    <source>
        <dbReference type="ARBA" id="ARBA00022614"/>
    </source>
</evidence>
<protein>
    <recommendedName>
        <fullName evidence="5">TIR domain-containing protein</fullName>
    </recommendedName>
</protein>
<dbReference type="EMBL" id="JAYKXN010000005">
    <property type="protein sequence ID" value="KAK7286565.1"/>
    <property type="molecule type" value="Genomic_DNA"/>
</dbReference>
<dbReference type="Gene3D" id="3.40.50.10140">
    <property type="entry name" value="Toll/interleukin-1 receptor homology (TIR) domain"/>
    <property type="match status" value="1"/>
</dbReference>
<evidence type="ECO:0000259" key="5">
    <source>
        <dbReference type="PROSITE" id="PS50104"/>
    </source>
</evidence>
<dbReference type="FunFam" id="3.40.50.10140:FF:000007">
    <property type="entry name" value="Disease resistance protein (TIR-NBS-LRR class)"/>
    <property type="match status" value="1"/>
</dbReference>
<keyword evidence="2" id="KW-0677">Repeat</keyword>
<dbReference type="Pfam" id="PF01582">
    <property type="entry name" value="TIR"/>
    <property type="match status" value="1"/>
</dbReference>
<dbReference type="GO" id="GO:0006952">
    <property type="term" value="P:defense response"/>
    <property type="evidence" value="ECO:0007669"/>
    <property type="project" value="InterPro"/>
</dbReference>
<name>A0AAN9P5Y3_CLITE</name>
<dbReference type="PRINTS" id="PR00364">
    <property type="entry name" value="DISEASERSIST"/>
</dbReference>
<dbReference type="SUPFAM" id="SSF52540">
    <property type="entry name" value="P-loop containing nucleoside triphosphate hydrolases"/>
    <property type="match status" value="1"/>
</dbReference>
<dbReference type="Pfam" id="PF23282">
    <property type="entry name" value="WHD_ROQ1"/>
    <property type="match status" value="1"/>
</dbReference>
<dbReference type="FunFam" id="3.80.10.10:FF:000386">
    <property type="entry name" value="Disease resistance protein RPS4"/>
    <property type="match status" value="1"/>
</dbReference>
<evidence type="ECO:0000256" key="2">
    <source>
        <dbReference type="ARBA" id="ARBA00022737"/>
    </source>
</evidence>
<dbReference type="Pfam" id="PF00931">
    <property type="entry name" value="NB-ARC"/>
    <property type="match status" value="1"/>
</dbReference>
<dbReference type="SUPFAM" id="SSF52200">
    <property type="entry name" value="Toll/Interleukin receptor TIR domain"/>
    <property type="match status" value="1"/>
</dbReference>
<dbReference type="InterPro" id="IPR042197">
    <property type="entry name" value="Apaf_helical"/>
</dbReference>
<gene>
    <name evidence="6" type="ORF">RJT34_21646</name>
</gene>
<dbReference type="Proteomes" id="UP001359559">
    <property type="component" value="Unassembled WGS sequence"/>
</dbReference>
<dbReference type="Gene3D" id="3.40.50.300">
    <property type="entry name" value="P-loop containing nucleotide triphosphate hydrolases"/>
    <property type="match status" value="1"/>
</dbReference>
<feature type="domain" description="TIR" evidence="5">
    <location>
        <begin position="16"/>
        <end position="182"/>
    </location>
</feature>
<dbReference type="PANTHER" id="PTHR11017">
    <property type="entry name" value="LEUCINE-RICH REPEAT-CONTAINING PROTEIN"/>
    <property type="match status" value="1"/>
</dbReference>
<dbReference type="SUPFAM" id="SSF52058">
    <property type="entry name" value="L domain-like"/>
    <property type="match status" value="1"/>
</dbReference>
<accession>A0AAN9P5Y3</accession>
<evidence type="ECO:0000313" key="7">
    <source>
        <dbReference type="Proteomes" id="UP001359559"/>
    </source>
</evidence>
<dbReference type="SMART" id="SM00255">
    <property type="entry name" value="TIR"/>
    <property type="match status" value="1"/>
</dbReference>
<evidence type="ECO:0000256" key="3">
    <source>
        <dbReference type="ARBA" id="ARBA00023027"/>
    </source>
</evidence>
<dbReference type="GO" id="GO:0007165">
    <property type="term" value="P:signal transduction"/>
    <property type="evidence" value="ECO:0007669"/>
    <property type="project" value="InterPro"/>
</dbReference>
<dbReference type="Pfam" id="PF07725">
    <property type="entry name" value="LRR_3"/>
    <property type="match status" value="1"/>
</dbReference>
<keyword evidence="1" id="KW-0433">Leucine-rich repeat</keyword>